<dbReference type="AlphaFoldDB" id="A0ABD1W4S1"/>
<evidence type="ECO:0000313" key="1">
    <source>
        <dbReference type="EMBL" id="KAL2544567.1"/>
    </source>
</evidence>
<name>A0ABD1W4S1_9LAMI</name>
<accession>A0ABD1W4S1</accession>
<organism evidence="1 2">
    <name type="scientific">Forsythia ovata</name>
    <dbReference type="NCBI Taxonomy" id="205694"/>
    <lineage>
        <taxon>Eukaryota</taxon>
        <taxon>Viridiplantae</taxon>
        <taxon>Streptophyta</taxon>
        <taxon>Embryophyta</taxon>
        <taxon>Tracheophyta</taxon>
        <taxon>Spermatophyta</taxon>
        <taxon>Magnoliopsida</taxon>
        <taxon>eudicotyledons</taxon>
        <taxon>Gunneridae</taxon>
        <taxon>Pentapetalae</taxon>
        <taxon>asterids</taxon>
        <taxon>lamiids</taxon>
        <taxon>Lamiales</taxon>
        <taxon>Oleaceae</taxon>
        <taxon>Forsythieae</taxon>
        <taxon>Forsythia</taxon>
    </lineage>
</organism>
<evidence type="ECO:0000313" key="2">
    <source>
        <dbReference type="Proteomes" id="UP001604277"/>
    </source>
</evidence>
<reference evidence="2" key="1">
    <citation type="submission" date="2024-07" db="EMBL/GenBank/DDBJ databases">
        <title>Two chromosome-level genome assemblies of Korean endemic species Abeliophyllum distichum and Forsythia ovata (Oleaceae).</title>
        <authorList>
            <person name="Jang H."/>
        </authorList>
    </citation>
    <scope>NUCLEOTIDE SEQUENCE [LARGE SCALE GENOMIC DNA]</scope>
</reference>
<sequence>MGTVSTALPKEILSKCLGRSIYQAIPSEVLVTESDKDEDHIKCSICQDDKIDARSAAGVCLWGRDMEVCKMPARDLDTKIDVMCAIKSSLLNLLSLSILNEQVSRGILTVIMASISSSRRTIALASSRVKPQCLEQQQQHP</sequence>
<protein>
    <submittedName>
        <fullName evidence="1">E3 ubiquitin-protein ligase</fullName>
    </submittedName>
</protein>
<dbReference type="Proteomes" id="UP001604277">
    <property type="component" value="Unassembled WGS sequence"/>
</dbReference>
<proteinExistence type="predicted"/>
<comment type="caution">
    <text evidence="1">The sequence shown here is derived from an EMBL/GenBank/DDBJ whole genome shotgun (WGS) entry which is preliminary data.</text>
</comment>
<gene>
    <name evidence="1" type="ORF">Fot_13800</name>
</gene>
<dbReference type="EMBL" id="JBFOLJ010000004">
    <property type="protein sequence ID" value="KAL2544567.1"/>
    <property type="molecule type" value="Genomic_DNA"/>
</dbReference>
<keyword evidence="2" id="KW-1185">Reference proteome</keyword>